<dbReference type="RefSeq" id="WP_041112249.1">
    <property type="nucleotide sequence ID" value="NZ_CP004373.1"/>
</dbReference>
<dbReference type="GeneID" id="56906397"/>
<dbReference type="SUPFAM" id="SSF53756">
    <property type="entry name" value="UDP-Glycosyltransferase/glycogen phosphorylase"/>
    <property type="match status" value="1"/>
</dbReference>
<dbReference type="AlphaFoldDB" id="A0A067Z739"/>
<reference evidence="1 2" key="1">
    <citation type="journal article" date="2015" name="Appl. Microbiol. Biotechnol.">
        <title>The consequence of an additional NADH dehydrogenase paralog on the growth of Gluconobacter oxydans DSM3504.</title>
        <authorList>
            <person name="Kostner D."/>
            <person name="Luchterhand B."/>
            <person name="Junker A."/>
            <person name="Volland S."/>
            <person name="Daniel R."/>
            <person name="Buchs J."/>
            <person name="Liebl W."/>
            <person name="Ehrenreich A."/>
        </authorList>
    </citation>
    <scope>NUCLEOTIDE SEQUENCE [LARGE SCALE GENOMIC DNA]</scope>
    <source>
        <strain evidence="1">DSM 3504</strain>
    </source>
</reference>
<dbReference type="HOGENOM" id="CLU_062404_0_0_5"/>
<proteinExistence type="predicted"/>
<evidence type="ECO:0000313" key="1">
    <source>
        <dbReference type="EMBL" id="AHK72042.1"/>
    </source>
</evidence>
<organism evidence="1 2">
    <name type="scientific">Gluconobacter oxydans DSM 3504</name>
    <dbReference type="NCBI Taxonomy" id="1288313"/>
    <lineage>
        <taxon>Bacteria</taxon>
        <taxon>Pseudomonadati</taxon>
        <taxon>Pseudomonadota</taxon>
        <taxon>Alphaproteobacteria</taxon>
        <taxon>Acetobacterales</taxon>
        <taxon>Acetobacteraceae</taxon>
        <taxon>Gluconobacter</taxon>
    </lineage>
</organism>
<evidence type="ECO:0008006" key="3">
    <source>
        <dbReference type="Google" id="ProtNLM"/>
    </source>
</evidence>
<dbReference type="EMBL" id="CP004373">
    <property type="protein sequence ID" value="AHK72042.1"/>
    <property type="molecule type" value="Genomic_DNA"/>
</dbReference>
<protein>
    <recommendedName>
        <fullName evidence="3">Glycerophosphotransferase</fullName>
    </recommendedName>
</protein>
<dbReference type="KEGG" id="goy:GLS_c21710"/>
<sequence length="376" mass="43296">MKVAFPLIGQRHQTLHALPIALEVSARHPDVAVHVSCLTVSHLELARSLATLYPEARVQFDLLPISPKLRRRIELHGLRVVDRLIGLFASRHYFRTFDAIIVPEATSLQLRRMGVRRPKMIWTGHGAGDRAIGFARHLGKFDFLLVPGRKVEQRMLEKGIIRPGAYHRGTYAKFDLVRRMDAKRPKLFNNNRPTILYNPHFLRRLSSWPEMGHHILQFFATQDRYNLVFAPHFRLFDNHREEGEALRRQYGHLPHMLIDPGSHRSIDMTYTMGADLYLGDVSSQVAEFMIRPRPCLFLNAHHVKWHGNPDYQFWTLGPVTENVSDLGSKIENAFETHPRFLEAQRQYVLETFETLGDEPTAPAAADAIVDFLKRAA</sequence>
<dbReference type="Proteomes" id="UP000031656">
    <property type="component" value="Chromosome"/>
</dbReference>
<gene>
    <name evidence="1" type="ORF">GLS_c21710</name>
</gene>
<name>A0A067Z739_GLUOY</name>
<evidence type="ECO:0000313" key="2">
    <source>
        <dbReference type="Proteomes" id="UP000031656"/>
    </source>
</evidence>
<dbReference type="InterPro" id="IPR043148">
    <property type="entry name" value="TagF_C"/>
</dbReference>
<dbReference type="Gene3D" id="3.40.50.12580">
    <property type="match status" value="1"/>
</dbReference>
<accession>A0A067Z739</accession>